<dbReference type="KEGG" id="vau:VANGNB10_cI1582c"/>
<reference evidence="1 2" key="1">
    <citation type="journal article" date="2021" name="PeerJ">
        <title>Analysis of 44 Vibrio anguillarum genomes reveals high genetic diversity.</title>
        <authorList>
            <person name="Hansen M.J."/>
            <person name="Dalsgaard I."/>
        </authorList>
    </citation>
    <scope>NUCLEOTIDE SEQUENCE [LARGE SCALE GENOMIC DNA]</scope>
    <source>
        <strain evidence="1 2">17-16730-2A</strain>
    </source>
</reference>
<accession>A0AAW4AX31</accession>
<organism evidence="1 2">
    <name type="scientific">Vibrio anguillarum</name>
    <name type="common">Listonella anguillarum</name>
    <dbReference type="NCBI Taxonomy" id="55601"/>
    <lineage>
        <taxon>Bacteria</taxon>
        <taxon>Pseudomonadati</taxon>
        <taxon>Pseudomonadota</taxon>
        <taxon>Gammaproteobacteria</taxon>
        <taxon>Vibrionales</taxon>
        <taxon>Vibrionaceae</taxon>
        <taxon>Vibrio</taxon>
    </lineage>
</organism>
<protein>
    <recommendedName>
        <fullName evidence="3">Phage tail protein</fullName>
    </recommendedName>
</protein>
<sequence length="316" mass="34326">MSVLPIGSGGVTPDQAEVLDKLSYNEPTDTLIADASVQTKPSTVYLGSAFGMSNAVQAVGFRLADGTDALCLVNRFDSDLGTISNPKFFALGKSSFLNVNLVDSVVMSSSIFVNYTTAGDNLTYSFDIKPATTGRLRAQYWLGADDSGAPVVDFFRDITQAEVDSGQPVLVEPNFYALTGGSQLFVRFSGVSLKGDGTLPWFRSKIMPYKEISIGGHVEVIGAAENDSEIYIGCKYVPDTTDGEVRRKVPFAFTSFFSVTDAKKNLSNSKKCIFDFTDFNQGTVVMKHSGDNLDFMHIDGDGWYLVDYVEANIVRV</sequence>
<gene>
    <name evidence="1" type="ORF">EAY07_13110</name>
</gene>
<dbReference type="RefSeq" id="WP_041946964.1">
    <property type="nucleotide sequence ID" value="NZ_CP020534.1"/>
</dbReference>
<evidence type="ECO:0000313" key="1">
    <source>
        <dbReference type="EMBL" id="MBF4272957.1"/>
    </source>
</evidence>
<evidence type="ECO:0000313" key="2">
    <source>
        <dbReference type="Proteomes" id="UP000722957"/>
    </source>
</evidence>
<name>A0AAW4AX31_VIBAN</name>
<dbReference type="Proteomes" id="UP000722957">
    <property type="component" value="Unassembled WGS sequence"/>
</dbReference>
<proteinExistence type="predicted"/>
<evidence type="ECO:0008006" key="3">
    <source>
        <dbReference type="Google" id="ProtNLM"/>
    </source>
</evidence>
<dbReference type="AlphaFoldDB" id="A0AAW4AX31"/>
<comment type="caution">
    <text evidence="1">The sequence shown here is derived from an EMBL/GenBank/DDBJ whole genome shotgun (WGS) entry which is preliminary data.</text>
</comment>
<dbReference type="EMBL" id="RDOM01000033">
    <property type="protein sequence ID" value="MBF4272957.1"/>
    <property type="molecule type" value="Genomic_DNA"/>
</dbReference>